<reference evidence="2 3" key="1">
    <citation type="submission" date="2023-04" db="EMBL/GenBank/DDBJ databases">
        <title>A novel species of the genus Streptomyces: Streptomyces pakalii sp. nov. isolated from a Mexican soil jungle.</title>
        <authorList>
            <person name="Chavez-Hernandez M.A."/>
            <person name="Ortiz-Alvarez J."/>
            <person name="Villa-Tanaca L."/>
            <person name="Hernandez-Rodriguez C."/>
        </authorList>
    </citation>
    <scope>NUCLEOTIDE SEQUENCE [LARGE SCALE GENOMIC DNA]</scope>
    <source>
        <strain evidence="2 3">ENCB-J15</strain>
    </source>
</reference>
<dbReference type="EMBL" id="JARWAF010000017">
    <property type="protein sequence ID" value="MDJ1644835.1"/>
    <property type="molecule type" value="Genomic_DNA"/>
</dbReference>
<organism evidence="2 3">
    <name type="scientific">Streptomyces pakalii</name>
    <dbReference type="NCBI Taxonomy" id="3036494"/>
    <lineage>
        <taxon>Bacteria</taxon>
        <taxon>Bacillati</taxon>
        <taxon>Actinomycetota</taxon>
        <taxon>Actinomycetes</taxon>
        <taxon>Kitasatosporales</taxon>
        <taxon>Streptomycetaceae</taxon>
        <taxon>Streptomyces</taxon>
    </lineage>
</organism>
<keyword evidence="1" id="KW-0812">Transmembrane</keyword>
<dbReference type="Proteomes" id="UP001237194">
    <property type="component" value="Unassembled WGS sequence"/>
</dbReference>
<feature type="transmembrane region" description="Helical" evidence="1">
    <location>
        <begin position="278"/>
        <end position="299"/>
    </location>
</feature>
<evidence type="ECO:0000313" key="3">
    <source>
        <dbReference type="Proteomes" id="UP001237194"/>
    </source>
</evidence>
<keyword evidence="3" id="KW-1185">Reference proteome</keyword>
<name>A0ABT7DG72_9ACTN</name>
<keyword evidence="1" id="KW-0472">Membrane</keyword>
<dbReference type="RefSeq" id="WP_283900389.1">
    <property type="nucleotide sequence ID" value="NZ_JARWAF010000017.1"/>
</dbReference>
<evidence type="ECO:0008006" key="4">
    <source>
        <dbReference type="Google" id="ProtNLM"/>
    </source>
</evidence>
<comment type="caution">
    <text evidence="2">The sequence shown here is derived from an EMBL/GenBank/DDBJ whole genome shotgun (WGS) entry which is preliminary data.</text>
</comment>
<accession>A0ABT7DG72</accession>
<protein>
    <recommendedName>
        <fullName evidence="4">Integral membrane protein</fullName>
    </recommendedName>
</protein>
<feature type="transmembrane region" description="Helical" evidence="1">
    <location>
        <begin position="196"/>
        <end position="215"/>
    </location>
</feature>
<proteinExistence type="predicted"/>
<sequence>MRTSSSATSPTPSPAPASAISAFPAALSAALLVLLAVLVPLSALSAWVDLEIDDTDRYVAAVSPLSSDPAVQATVTDLVTEEAMRRIDLGPLQDTVREFLHETVQSFTTTEAFRDAWDTANRVAHQAVKAALDGDSGQAVTIDLAPVIDQVKQDLVRDGVPFADQIPVERTEITLLGPGQADELRDSFRWLRYCSIWPAVATLVLLVLVVGIATVRGGLRAGLWATAIVGAGFVLGAIVLRVLVAVGRNRVLDEVPGGDRDAAAAVVDALTASLRTTVWWVLAVGAVLLVGAVLARVLLRRRGKTRADVR</sequence>
<feature type="transmembrane region" description="Helical" evidence="1">
    <location>
        <begin position="222"/>
        <end position="244"/>
    </location>
</feature>
<evidence type="ECO:0000313" key="2">
    <source>
        <dbReference type="EMBL" id="MDJ1644835.1"/>
    </source>
</evidence>
<keyword evidence="1" id="KW-1133">Transmembrane helix</keyword>
<evidence type="ECO:0000256" key="1">
    <source>
        <dbReference type="SAM" id="Phobius"/>
    </source>
</evidence>
<gene>
    <name evidence="2" type="ORF">P5W92_31120</name>
</gene>